<keyword evidence="1" id="KW-0175">Coiled coil</keyword>
<reference evidence="3 4" key="1">
    <citation type="submission" date="2015-08" db="EMBL/GenBank/DDBJ databases">
        <title>The genome of the Asian arowana (Scleropages formosus).</title>
        <authorList>
            <person name="Tan M.H."/>
            <person name="Gan H.M."/>
            <person name="Croft L.J."/>
            <person name="Austin C.M."/>
        </authorList>
    </citation>
    <scope>NUCLEOTIDE SEQUENCE [LARGE SCALE GENOMIC DNA]</scope>
    <source>
        <strain evidence="3">Aro1</strain>
    </source>
</reference>
<feature type="coiled-coil region" evidence="1">
    <location>
        <begin position="26"/>
        <end position="53"/>
    </location>
</feature>
<comment type="caution">
    <text evidence="3">The sequence shown here is derived from an EMBL/GenBank/DDBJ whole genome shotgun (WGS) entry which is preliminary data.</text>
</comment>
<feature type="region of interest" description="Disordered" evidence="2">
    <location>
        <begin position="170"/>
        <end position="189"/>
    </location>
</feature>
<proteinExistence type="predicted"/>
<feature type="region of interest" description="Disordered" evidence="2">
    <location>
        <begin position="91"/>
        <end position="135"/>
    </location>
</feature>
<protein>
    <submittedName>
        <fullName evidence="3">Uncharacterized protein</fullName>
    </submittedName>
</protein>
<evidence type="ECO:0000313" key="3">
    <source>
        <dbReference type="EMBL" id="KPP73158.1"/>
    </source>
</evidence>
<feature type="non-terminal residue" evidence="3">
    <location>
        <position position="1"/>
    </location>
</feature>
<name>A0A0P7UG18_SCLFO</name>
<evidence type="ECO:0000313" key="4">
    <source>
        <dbReference type="Proteomes" id="UP000034805"/>
    </source>
</evidence>
<accession>A0A0P7UG18</accession>
<organism evidence="3 4">
    <name type="scientific">Scleropages formosus</name>
    <name type="common">Asian bonytongue</name>
    <name type="synonym">Osteoglossum formosum</name>
    <dbReference type="NCBI Taxonomy" id="113540"/>
    <lineage>
        <taxon>Eukaryota</taxon>
        <taxon>Metazoa</taxon>
        <taxon>Chordata</taxon>
        <taxon>Craniata</taxon>
        <taxon>Vertebrata</taxon>
        <taxon>Euteleostomi</taxon>
        <taxon>Actinopterygii</taxon>
        <taxon>Neopterygii</taxon>
        <taxon>Teleostei</taxon>
        <taxon>Osteoglossocephala</taxon>
        <taxon>Osteoglossomorpha</taxon>
        <taxon>Osteoglossiformes</taxon>
        <taxon>Osteoglossidae</taxon>
        <taxon>Scleropages</taxon>
    </lineage>
</organism>
<gene>
    <name evidence="3" type="ORF">Z043_107781</name>
</gene>
<dbReference type="AlphaFoldDB" id="A0A0P7UG18"/>
<sequence>KQLASILEALVRNAVCEITRLYESSFADLQSVLAQSEREKASLRARLEQAERRAPGGNSFDLPKSLYLNVTEGDTEEFPCLLESKNVSSLNEEPRAKSPVAPEAPAVPSVRRGRPSCGERLSSAKRARPSPEVDSTCDSMAVEAKEEHFYDGQSGTGYLAWRLKTVQRKSVPRSRGLQKSSVSRGPDFERQTQLSAQLQGESCEQAVSDLADCTDREQVFLKMRETFHYRRQLVHDPQRNSTVLSTFPRLLDTKGLALLSGAATHMEESLVKRHPSVAALLRQTKRKKK</sequence>
<feature type="non-terminal residue" evidence="3">
    <location>
        <position position="289"/>
    </location>
</feature>
<evidence type="ECO:0000256" key="1">
    <source>
        <dbReference type="SAM" id="Coils"/>
    </source>
</evidence>
<dbReference type="EMBL" id="JARO02002252">
    <property type="protein sequence ID" value="KPP73158.1"/>
    <property type="molecule type" value="Genomic_DNA"/>
</dbReference>
<dbReference type="Proteomes" id="UP000034805">
    <property type="component" value="Unassembled WGS sequence"/>
</dbReference>
<dbReference type="PANTHER" id="PTHR31025:SF29">
    <property type="entry name" value="SI:CH211-196P9.1"/>
    <property type="match status" value="1"/>
</dbReference>
<feature type="compositionally biased region" description="Low complexity" evidence="2">
    <location>
        <begin position="97"/>
        <end position="110"/>
    </location>
</feature>
<dbReference type="PANTHER" id="PTHR31025">
    <property type="entry name" value="SI:CH211-196P9.1-RELATED"/>
    <property type="match status" value="1"/>
</dbReference>
<evidence type="ECO:0000256" key="2">
    <source>
        <dbReference type="SAM" id="MobiDB-lite"/>
    </source>
</evidence>